<dbReference type="Pfam" id="PF00497">
    <property type="entry name" value="SBP_bac_3"/>
    <property type="match status" value="1"/>
</dbReference>
<keyword evidence="5" id="KW-1185">Reference proteome</keyword>
<dbReference type="PANTHER" id="PTHR35936:SF19">
    <property type="entry name" value="AMINO-ACID-BINDING PROTEIN YXEM-RELATED"/>
    <property type="match status" value="1"/>
</dbReference>
<feature type="chain" id="PRO_5045167432" evidence="2">
    <location>
        <begin position="19"/>
        <end position="265"/>
    </location>
</feature>
<evidence type="ECO:0000313" key="5">
    <source>
        <dbReference type="Proteomes" id="UP001519349"/>
    </source>
</evidence>
<dbReference type="PROSITE" id="PS51257">
    <property type="entry name" value="PROKAR_LIPOPROTEIN"/>
    <property type="match status" value="1"/>
</dbReference>
<dbReference type="PANTHER" id="PTHR35936">
    <property type="entry name" value="MEMBRANE-BOUND LYTIC MUREIN TRANSGLYCOSYLASE F"/>
    <property type="match status" value="1"/>
</dbReference>
<organism evidence="4 5">
    <name type="scientific">Streptococcus panodentis</name>
    <dbReference type="NCBI Taxonomy" id="1581472"/>
    <lineage>
        <taxon>Bacteria</taxon>
        <taxon>Bacillati</taxon>
        <taxon>Bacillota</taxon>
        <taxon>Bacilli</taxon>
        <taxon>Lactobacillales</taxon>
        <taxon>Streptococcaceae</taxon>
        <taxon>Streptococcus</taxon>
    </lineage>
</organism>
<reference evidence="4 5" key="1">
    <citation type="submission" date="2018-05" db="EMBL/GenBank/DDBJ databases">
        <title>Draft genome sequence of Streptococcus panodentis CCUG 70867T.</title>
        <authorList>
            <person name="Salva-Serra F."/>
            <person name="Mendez V."/>
            <person name="Jaen-Luchoro D."/>
            <person name="Gonzales-Siles L."/>
            <person name="Karlsson R."/>
            <person name="Engstrom-Jakobsson H."/>
            <person name="Busquets A."/>
            <person name="Gomila M."/>
            <person name="Pineiro-Iglesias B."/>
            <person name="Bennasar-Figueras A."/>
            <person name="Seeger M."/>
            <person name="Moore E."/>
        </authorList>
    </citation>
    <scope>NUCLEOTIDE SEQUENCE [LARGE SCALE GENOMIC DNA]</scope>
    <source>
        <strain evidence="4 5">CCUG 70867</strain>
    </source>
</reference>
<name>A0ABS5AYX5_9STRE</name>
<keyword evidence="1 2" id="KW-0732">Signal</keyword>
<evidence type="ECO:0000256" key="1">
    <source>
        <dbReference type="ARBA" id="ARBA00022729"/>
    </source>
</evidence>
<evidence type="ECO:0000256" key="2">
    <source>
        <dbReference type="SAM" id="SignalP"/>
    </source>
</evidence>
<protein>
    <submittedName>
        <fullName evidence="4">Amino acid ABC transporter substrate-binding protein</fullName>
    </submittedName>
</protein>
<dbReference type="RefSeq" id="WP_209551203.1">
    <property type="nucleotide sequence ID" value="NZ_QFAY01000010.1"/>
</dbReference>
<dbReference type="InterPro" id="IPR001638">
    <property type="entry name" value="Solute-binding_3/MltF_N"/>
</dbReference>
<accession>A0ABS5AYX5</accession>
<dbReference type="SUPFAM" id="SSF53850">
    <property type="entry name" value="Periplasmic binding protein-like II"/>
    <property type="match status" value="1"/>
</dbReference>
<dbReference type="EMBL" id="QFAY01000010">
    <property type="protein sequence ID" value="MBP2620884.1"/>
    <property type="molecule type" value="Genomic_DNA"/>
</dbReference>
<evidence type="ECO:0000313" key="4">
    <source>
        <dbReference type="EMBL" id="MBP2620884.1"/>
    </source>
</evidence>
<dbReference type="Proteomes" id="UP001519349">
    <property type="component" value="Unassembled WGS sequence"/>
</dbReference>
<dbReference type="CDD" id="cd13710">
    <property type="entry name" value="PBP2_TcyK"/>
    <property type="match status" value="1"/>
</dbReference>
<proteinExistence type="predicted"/>
<evidence type="ECO:0000259" key="3">
    <source>
        <dbReference type="SMART" id="SM00062"/>
    </source>
</evidence>
<feature type="domain" description="Solute-binding protein family 3/N-terminal" evidence="3">
    <location>
        <begin position="30"/>
        <end position="256"/>
    </location>
</feature>
<gene>
    <name evidence="4" type="ORF">DHL47_05945</name>
</gene>
<sequence length="265" mass="29550">MKKLLLLLPLTAALFACGQRQNTSANQEETIVVATAGDIPPFDYEQDGNLTGYDVEVLKAVDEKLDDYKIEFQKISWESIFPGVDVGRYQAAANNLSYTEERADKYLYSAPIAKNPLVLVSRKSAPIKELAEIAGKKTQDDTGTSTAKLVNDWNAEHPEQAAQLDYSGEDVSKRLLDLDNGEMDFLIFDKISVEKIVKDRGLDLNIVELDSSGNPNNYIIIAKDKADFQKAFNRAVKELYQDGSLEKLSQKFLSGNYLPDAKELE</sequence>
<dbReference type="SMART" id="SM00062">
    <property type="entry name" value="PBPb"/>
    <property type="match status" value="1"/>
</dbReference>
<dbReference type="Gene3D" id="3.40.190.10">
    <property type="entry name" value="Periplasmic binding protein-like II"/>
    <property type="match status" value="2"/>
</dbReference>
<feature type="signal peptide" evidence="2">
    <location>
        <begin position="1"/>
        <end position="18"/>
    </location>
</feature>
<comment type="caution">
    <text evidence="4">The sequence shown here is derived from an EMBL/GenBank/DDBJ whole genome shotgun (WGS) entry which is preliminary data.</text>
</comment>